<reference evidence="2" key="1">
    <citation type="journal article" date="2010" name="Science">
        <title>Signatures of adaptation to obligate biotrophy in the Hyaloperonospora arabidopsidis genome.</title>
        <authorList>
            <person name="Baxter L."/>
            <person name="Tripathy S."/>
            <person name="Ishaque N."/>
            <person name="Boot N."/>
            <person name="Cabral A."/>
            <person name="Kemen E."/>
            <person name="Thines M."/>
            <person name="Ah-Fong A."/>
            <person name="Anderson R."/>
            <person name="Badejoko W."/>
            <person name="Bittner-Eddy P."/>
            <person name="Boore J.L."/>
            <person name="Chibucos M.C."/>
            <person name="Coates M."/>
            <person name="Dehal P."/>
            <person name="Delehaunty K."/>
            <person name="Dong S."/>
            <person name="Downton P."/>
            <person name="Dumas B."/>
            <person name="Fabro G."/>
            <person name="Fronick C."/>
            <person name="Fuerstenberg S.I."/>
            <person name="Fulton L."/>
            <person name="Gaulin E."/>
            <person name="Govers F."/>
            <person name="Hughes L."/>
            <person name="Humphray S."/>
            <person name="Jiang R.H."/>
            <person name="Judelson H."/>
            <person name="Kamoun S."/>
            <person name="Kyung K."/>
            <person name="Meijer H."/>
            <person name="Minx P."/>
            <person name="Morris P."/>
            <person name="Nelson J."/>
            <person name="Phuntumart V."/>
            <person name="Qutob D."/>
            <person name="Rehmany A."/>
            <person name="Rougon-Cardoso A."/>
            <person name="Ryden P."/>
            <person name="Torto-Alalibo T."/>
            <person name="Studholme D."/>
            <person name="Wang Y."/>
            <person name="Win J."/>
            <person name="Wood J."/>
            <person name="Clifton S.W."/>
            <person name="Rogers J."/>
            <person name="Van den Ackerveken G."/>
            <person name="Jones J.D."/>
            <person name="McDowell J.M."/>
            <person name="Beynon J."/>
            <person name="Tyler B.M."/>
        </authorList>
    </citation>
    <scope>NUCLEOTIDE SEQUENCE [LARGE SCALE GENOMIC DNA]</scope>
    <source>
        <strain evidence="2">Emoy2</strain>
    </source>
</reference>
<dbReference type="HOGENOM" id="CLU_3091418_0_0_1"/>
<dbReference type="VEuPathDB" id="FungiDB:HpaG814095"/>
<evidence type="ECO:0000313" key="2">
    <source>
        <dbReference type="Proteomes" id="UP000011713"/>
    </source>
</evidence>
<proteinExistence type="predicted"/>
<dbReference type="AlphaFoldDB" id="M4C4S5"/>
<accession>M4C4S5</accession>
<evidence type="ECO:0000313" key="1">
    <source>
        <dbReference type="EnsemblProtists" id="HpaP814095"/>
    </source>
</evidence>
<keyword evidence="2" id="KW-1185">Reference proteome</keyword>
<dbReference type="EnsemblProtists" id="HpaT814095">
    <property type="protein sequence ID" value="HpaP814095"/>
    <property type="gene ID" value="HpaG814095"/>
</dbReference>
<organism evidence="1 2">
    <name type="scientific">Hyaloperonospora arabidopsidis (strain Emoy2)</name>
    <name type="common">Downy mildew agent</name>
    <name type="synonym">Peronospora arabidopsidis</name>
    <dbReference type="NCBI Taxonomy" id="559515"/>
    <lineage>
        <taxon>Eukaryota</taxon>
        <taxon>Sar</taxon>
        <taxon>Stramenopiles</taxon>
        <taxon>Oomycota</taxon>
        <taxon>Peronosporomycetes</taxon>
        <taxon>Peronosporales</taxon>
        <taxon>Peronosporaceae</taxon>
        <taxon>Hyaloperonospora</taxon>
    </lineage>
</organism>
<dbReference type="Proteomes" id="UP000011713">
    <property type="component" value="Unassembled WGS sequence"/>
</dbReference>
<protein>
    <submittedName>
        <fullName evidence="1">Uncharacterized protein</fullName>
    </submittedName>
</protein>
<dbReference type="EMBL" id="JH598244">
    <property type="status" value="NOT_ANNOTATED_CDS"/>
    <property type="molecule type" value="Genomic_DNA"/>
</dbReference>
<reference evidence="1" key="2">
    <citation type="submission" date="2015-06" db="UniProtKB">
        <authorList>
            <consortium name="EnsemblProtists"/>
        </authorList>
    </citation>
    <scope>IDENTIFICATION</scope>
    <source>
        <strain evidence="1">Emoy2</strain>
    </source>
</reference>
<sequence length="52" mass="5738">MLARPLLTFILKSRRQGSHRRLATYRAAAITAASVGPWSWPLSLSSLDKVSV</sequence>
<dbReference type="InParanoid" id="M4C4S5"/>
<name>M4C4S5_HYAAE</name>